<dbReference type="AlphaFoldDB" id="A0A317CIR6"/>
<keyword evidence="4" id="KW-1185">Reference proteome</keyword>
<feature type="transmembrane region" description="Helical" evidence="1">
    <location>
        <begin position="76"/>
        <end position="100"/>
    </location>
</feature>
<gene>
    <name evidence="3" type="ORF">DKW60_08090</name>
</gene>
<dbReference type="InterPro" id="IPR036291">
    <property type="entry name" value="NAD(P)-bd_dom_sf"/>
</dbReference>
<dbReference type="Pfam" id="PF02254">
    <property type="entry name" value="TrkA_N"/>
    <property type="match status" value="2"/>
</dbReference>
<feature type="transmembrane region" description="Helical" evidence="1">
    <location>
        <begin position="45"/>
        <end position="64"/>
    </location>
</feature>
<dbReference type="Gene3D" id="1.10.287.70">
    <property type="match status" value="1"/>
</dbReference>
<sequence>MSNLIYLLLRRLRAPLITLILVYAVSMLGYVLIPGEDNNRDLYYMTFFEAFYFVSFMGTTIGFGEIPYEFTQPQRYWTLICLYATVITWLYGIGSLLSVFQDPAFRQQTKLNSFRRAVSRIRQPFYLICGYGETGRKLVEELAHDGVLSVVLDPEEGPINDLEVNDLPISPLWLRADASDAQLLEYAGINHPRCSGIISLANDDRVNLTIAIVAQLLNKNVRLIARADTKQAESNILSFGANEVINPFETFASRLALAINSPSLHLIYEWTTGPRDRRVDEVYLPKKGRWIICGFGNFGRTAYQYLDDIGQELCVIEPDRHRRDVPAGAIIGRPTEASTLKKAGIDEAVGIIAGTGNDPDNLSVLMTARELNPNIFRVAHQNEEKNKPIFEAAELDVVMQRGNLISDKIFALTQTPLLGDFLRIVQRFKSERANLLASRMIAVMGDEFPELWEFEVNAKETPALFDRLNAKHQVLVEDLLRLPDNREKRIEAFMLFLKRGEGNVILPENNRLVHIGDRFLMCGTKKAHHNVQIMTRNAQYLEYGLTGDLKPDSLVWRKIMAKLAR</sequence>
<dbReference type="EMBL" id="QGKM01000016">
    <property type="protein sequence ID" value="PWQ98454.1"/>
    <property type="molecule type" value="Genomic_DNA"/>
</dbReference>
<feature type="domain" description="RCK N-terminal" evidence="2">
    <location>
        <begin position="287"/>
        <end position="399"/>
    </location>
</feature>
<keyword evidence="1" id="KW-1133">Transmembrane helix</keyword>
<evidence type="ECO:0000256" key="1">
    <source>
        <dbReference type="SAM" id="Phobius"/>
    </source>
</evidence>
<evidence type="ECO:0000259" key="2">
    <source>
        <dbReference type="PROSITE" id="PS51201"/>
    </source>
</evidence>
<accession>A0A317CIR6</accession>
<feature type="domain" description="RCK N-terminal" evidence="2">
    <location>
        <begin position="123"/>
        <end position="246"/>
    </location>
</feature>
<dbReference type="InterPro" id="IPR050721">
    <property type="entry name" value="Trk_Ktr_HKT_K-transport"/>
</dbReference>
<protein>
    <submittedName>
        <fullName evidence="3">Potassium transporter TrkA</fullName>
    </submittedName>
</protein>
<reference evidence="3 4" key="1">
    <citation type="submission" date="2018-05" db="EMBL/GenBank/DDBJ databases">
        <title>Leucothrix arctica sp. nov., isolated from Arctic seawater.</title>
        <authorList>
            <person name="Choi A."/>
            <person name="Baek K."/>
        </authorList>
    </citation>
    <scope>NUCLEOTIDE SEQUENCE [LARGE SCALE GENOMIC DNA]</scope>
    <source>
        <strain evidence="3 4">JCM 18388</strain>
    </source>
</reference>
<dbReference type="OrthoDB" id="9781411at2"/>
<keyword evidence="1" id="KW-0472">Membrane</keyword>
<dbReference type="RefSeq" id="WP_109837151.1">
    <property type="nucleotide sequence ID" value="NZ_QGKM01000016.1"/>
</dbReference>
<evidence type="ECO:0000313" key="3">
    <source>
        <dbReference type="EMBL" id="PWQ98454.1"/>
    </source>
</evidence>
<organism evidence="3 4">
    <name type="scientific">Leucothrix pacifica</name>
    <dbReference type="NCBI Taxonomy" id="1247513"/>
    <lineage>
        <taxon>Bacteria</taxon>
        <taxon>Pseudomonadati</taxon>
        <taxon>Pseudomonadota</taxon>
        <taxon>Gammaproteobacteria</taxon>
        <taxon>Thiotrichales</taxon>
        <taxon>Thiotrichaceae</taxon>
        <taxon>Leucothrix</taxon>
    </lineage>
</organism>
<evidence type="ECO:0000313" key="4">
    <source>
        <dbReference type="Proteomes" id="UP000245539"/>
    </source>
</evidence>
<comment type="caution">
    <text evidence="3">The sequence shown here is derived from an EMBL/GenBank/DDBJ whole genome shotgun (WGS) entry which is preliminary data.</text>
</comment>
<name>A0A317CIR6_9GAMM</name>
<dbReference type="PROSITE" id="PS51201">
    <property type="entry name" value="RCK_N"/>
    <property type="match status" value="2"/>
</dbReference>
<dbReference type="PANTHER" id="PTHR43833">
    <property type="entry name" value="POTASSIUM CHANNEL PROTEIN 2-RELATED-RELATED"/>
    <property type="match status" value="1"/>
</dbReference>
<dbReference type="SUPFAM" id="SSF51735">
    <property type="entry name" value="NAD(P)-binding Rossmann-fold domains"/>
    <property type="match status" value="2"/>
</dbReference>
<dbReference type="Proteomes" id="UP000245539">
    <property type="component" value="Unassembled WGS sequence"/>
</dbReference>
<dbReference type="Gene3D" id="3.40.50.720">
    <property type="entry name" value="NAD(P)-binding Rossmann-like Domain"/>
    <property type="match status" value="2"/>
</dbReference>
<dbReference type="SUPFAM" id="SSF81324">
    <property type="entry name" value="Voltage-gated potassium channels"/>
    <property type="match status" value="1"/>
</dbReference>
<dbReference type="GO" id="GO:0006813">
    <property type="term" value="P:potassium ion transport"/>
    <property type="evidence" value="ECO:0007669"/>
    <property type="project" value="InterPro"/>
</dbReference>
<dbReference type="PANTHER" id="PTHR43833:SF9">
    <property type="entry name" value="POTASSIUM CHANNEL PROTEIN YUGO-RELATED"/>
    <property type="match status" value="1"/>
</dbReference>
<dbReference type="InterPro" id="IPR003148">
    <property type="entry name" value="RCK_N"/>
</dbReference>
<keyword evidence="1" id="KW-0812">Transmembrane</keyword>
<proteinExistence type="predicted"/>
<feature type="transmembrane region" description="Helical" evidence="1">
    <location>
        <begin position="12"/>
        <end position="33"/>
    </location>
</feature>